<sequence>MRKLRSNTRKLEKLWMDNRFRYSDIVDEHQLKVLGLNWNFEKDELSLEISGSPKIRNLLERHCGSNVDTIKQSYRIGLYHQRLLLHLSNTCINVLRSTILRSYHVNNNVSLMHFWIKVILQQCCIPNTCDKACFHTCGSTPSKKYELRTNVLQCHTTQSLQIRIMSLVIHTENFHHSVNADIGVYVPS</sequence>
<dbReference type="Proteomes" id="UP000887013">
    <property type="component" value="Unassembled WGS sequence"/>
</dbReference>
<evidence type="ECO:0000313" key="3">
    <source>
        <dbReference type="EMBL" id="GFU10759.1"/>
    </source>
</evidence>
<keyword evidence="5" id="KW-1185">Reference proteome</keyword>
<reference evidence="1" key="1">
    <citation type="submission" date="2020-08" db="EMBL/GenBank/DDBJ databases">
        <title>Multicomponent nature underlies the extraordinary mechanical properties of spider dragline silk.</title>
        <authorList>
            <person name="Kono N."/>
            <person name="Nakamura H."/>
            <person name="Mori M."/>
            <person name="Yoshida Y."/>
            <person name="Ohtoshi R."/>
            <person name="Malay A.D."/>
            <person name="Moran D.A.P."/>
            <person name="Tomita M."/>
            <person name="Numata K."/>
            <person name="Arakawa K."/>
        </authorList>
    </citation>
    <scope>NUCLEOTIDE SEQUENCE</scope>
</reference>
<protein>
    <submittedName>
        <fullName evidence="1">Uncharacterized protein</fullName>
    </submittedName>
</protein>
<dbReference type="EMBL" id="BMAW01035016">
    <property type="protein sequence ID" value="GFU37818.1"/>
    <property type="molecule type" value="Genomic_DNA"/>
</dbReference>
<accession>A0A8X6NHL8</accession>
<comment type="caution">
    <text evidence="1">The sequence shown here is derived from an EMBL/GenBank/DDBJ whole genome shotgun (WGS) entry which is preliminary data.</text>
</comment>
<organism evidence="1 5">
    <name type="scientific">Nephila pilipes</name>
    <name type="common">Giant wood spider</name>
    <name type="synonym">Nephila maculata</name>
    <dbReference type="NCBI Taxonomy" id="299642"/>
    <lineage>
        <taxon>Eukaryota</taxon>
        <taxon>Metazoa</taxon>
        <taxon>Ecdysozoa</taxon>
        <taxon>Arthropoda</taxon>
        <taxon>Chelicerata</taxon>
        <taxon>Arachnida</taxon>
        <taxon>Araneae</taxon>
        <taxon>Araneomorphae</taxon>
        <taxon>Entelegynae</taxon>
        <taxon>Araneoidea</taxon>
        <taxon>Nephilidae</taxon>
        <taxon>Nephila</taxon>
    </lineage>
</organism>
<evidence type="ECO:0000313" key="1">
    <source>
        <dbReference type="EMBL" id="GFT13837.1"/>
    </source>
</evidence>
<proteinExistence type="predicted"/>
<dbReference type="EMBL" id="BMAW01020016">
    <property type="protein sequence ID" value="GFT66037.1"/>
    <property type="molecule type" value="Genomic_DNA"/>
</dbReference>
<evidence type="ECO:0000313" key="4">
    <source>
        <dbReference type="EMBL" id="GFU37818.1"/>
    </source>
</evidence>
<dbReference type="AlphaFoldDB" id="A0A8X6NHL8"/>
<gene>
    <name evidence="4" type="ORF">NPIL_204701</name>
    <name evidence="3" type="ORF">NPIL_30131</name>
    <name evidence="1" type="ORF">NPIL_401621</name>
    <name evidence="2" type="ORF">NPIL_509041</name>
</gene>
<name>A0A8X6NHL8_NEPPI</name>
<dbReference type="EMBL" id="BMAW01125081">
    <property type="protein sequence ID" value="GFU10759.1"/>
    <property type="molecule type" value="Genomic_DNA"/>
</dbReference>
<dbReference type="EMBL" id="BMAW01057966">
    <property type="protein sequence ID" value="GFT13837.1"/>
    <property type="molecule type" value="Genomic_DNA"/>
</dbReference>
<evidence type="ECO:0000313" key="5">
    <source>
        <dbReference type="Proteomes" id="UP000887013"/>
    </source>
</evidence>
<evidence type="ECO:0000313" key="2">
    <source>
        <dbReference type="EMBL" id="GFT66037.1"/>
    </source>
</evidence>